<dbReference type="Proteomes" id="UP001429564">
    <property type="component" value="Unassembled WGS sequence"/>
</dbReference>
<protein>
    <submittedName>
        <fullName evidence="6">TetR/AcrR family transcriptional regulator</fullName>
    </submittedName>
</protein>
<keyword evidence="3" id="KW-0804">Transcription</keyword>
<evidence type="ECO:0000259" key="5">
    <source>
        <dbReference type="PROSITE" id="PS50977"/>
    </source>
</evidence>
<dbReference type="EMBL" id="QHLQ01000006">
    <property type="protein sequence ID" value="NIZ60935.1"/>
    <property type="molecule type" value="Genomic_DNA"/>
</dbReference>
<dbReference type="Gene3D" id="1.10.357.10">
    <property type="entry name" value="Tetracycline Repressor, domain 2"/>
    <property type="match status" value="1"/>
</dbReference>
<dbReference type="PANTHER" id="PTHR47506:SF3">
    <property type="entry name" value="HTH-TYPE TRANSCRIPTIONAL REGULATOR LMRA"/>
    <property type="match status" value="1"/>
</dbReference>
<evidence type="ECO:0000313" key="7">
    <source>
        <dbReference type="Proteomes" id="UP001429564"/>
    </source>
</evidence>
<dbReference type="InterPro" id="IPR009057">
    <property type="entry name" value="Homeodomain-like_sf"/>
</dbReference>
<sequence length="205" mass="22341">MNDIAAPQKASKPRPTKDRLIRAAAQLFSNRGYHGVGLAEILAEAQAPKGSMYHHFPNGKSDLAMASATWASDQILLLIAASFEPSDSFVEGATTLCHKLADLFEVTGKWCGCPISSTLFEGPDNAEFHSHAAHLFEGWITEVDYHAQRLGLPKERAAMAAQNFYILLQGGWQLARVRRDSQVIRALPALLHYKPAAPGEACSDT</sequence>
<evidence type="ECO:0000256" key="4">
    <source>
        <dbReference type="PROSITE-ProRule" id="PRU00335"/>
    </source>
</evidence>
<dbReference type="InterPro" id="IPR054156">
    <property type="entry name" value="YxaF_TetR_C"/>
</dbReference>
<dbReference type="SUPFAM" id="SSF46689">
    <property type="entry name" value="Homeodomain-like"/>
    <property type="match status" value="1"/>
</dbReference>
<proteinExistence type="predicted"/>
<dbReference type="RefSeq" id="WP_167683516.1">
    <property type="nucleotide sequence ID" value="NZ_QHLQ01000006.1"/>
</dbReference>
<accession>A0ABX0W8C5</accession>
<keyword evidence="7" id="KW-1185">Reference proteome</keyword>
<dbReference type="PROSITE" id="PS50977">
    <property type="entry name" value="HTH_TETR_2"/>
    <property type="match status" value="1"/>
</dbReference>
<gene>
    <name evidence="6" type="ORF">DL239_08105</name>
</gene>
<evidence type="ECO:0000256" key="2">
    <source>
        <dbReference type="ARBA" id="ARBA00023125"/>
    </source>
</evidence>
<dbReference type="SUPFAM" id="SSF48498">
    <property type="entry name" value="Tetracyclin repressor-like, C-terminal domain"/>
    <property type="match status" value="1"/>
</dbReference>
<evidence type="ECO:0000256" key="3">
    <source>
        <dbReference type="ARBA" id="ARBA00023163"/>
    </source>
</evidence>
<feature type="DNA-binding region" description="H-T-H motif" evidence="4">
    <location>
        <begin position="37"/>
        <end position="56"/>
    </location>
</feature>
<name>A0ABX0W8C5_9RHOB</name>
<keyword evidence="1" id="KW-0805">Transcription regulation</keyword>
<dbReference type="InterPro" id="IPR036271">
    <property type="entry name" value="Tet_transcr_reg_TetR-rel_C_sf"/>
</dbReference>
<organism evidence="6 7">
    <name type="scientific">Parasedimentitalea denitrificans</name>
    <dbReference type="NCBI Taxonomy" id="2211118"/>
    <lineage>
        <taxon>Bacteria</taxon>
        <taxon>Pseudomonadati</taxon>
        <taxon>Pseudomonadota</taxon>
        <taxon>Alphaproteobacteria</taxon>
        <taxon>Rhodobacterales</taxon>
        <taxon>Paracoccaceae</taxon>
        <taxon>Parasedimentitalea</taxon>
    </lineage>
</organism>
<dbReference type="PRINTS" id="PR00455">
    <property type="entry name" value="HTHTETR"/>
</dbReference>
<feature type="domain" description="HTH tetR-type" evidence="5">
    <location>
        <begin position="14"/>
        <end position="74"/>
    </location>
</feature>
<keyword evidence="2 4" id="KW-0238">DNA-binding</keyword>
<evidence type="ECO:0000313" key="6">
    <source>
        <dbReference type="EMBL" id="NIZ60935.1"/>
    </source>
</evidence>
<dbReference type="Pfam" id="PF00440">
    <property type="entry name" value="TetR_N"/>
    <property type="match status" value="1"/>
</dbReference>
<dbReference type="InterPro" id="IPR001647">
    <property type="entry name" value="HTH_TetR"/>
</dbReference>
<dbReference type="PANTHER" id="PTHR47506">
    <property type="entry name" value="TRANSCRIPTIONAL REGULATORY PROTEIN"/>
    <property type="match status" value="1"/>
</dbReference>
<evidence type="ECO:0000256" key="1">
    <source>
        <dbReference type="ARBA" id="ARBA00023015"/>
    </source>
</evidence>
<comment type="caution">
    <text evidence="6">The sequence shown here is derived from an EMBL/GenBank/DDBJ whole genome shotgun (WGS) entry which is preliminary data.</text>
</comment>
<reference evidence="6 7" key="1">
    <citation type="submission" date="2018-05" db="EMBL/GenBank/DDBJ databases">
        <authorList>
            <person name="Zhang Y.-J."/>
        </authorList>
    </citation>
    <scope>NUCLEOTIDE SEQUENCE [LARGE SCALE GENOMIC DNA]</scope>
    <source>
        <strain evidence="6 7">CY04</strain>
    </source>
</reference>
<dbReference type="Pfam" id="PF21993">
    <property type="entry name" value="TetR_C_13_2"/>
    <property type="match status" value="1"/>
</dbReference>